<gene>
    <name evidence="7" type="ORF">HK099_003907</name>
</gene>
<dbReference type="InterPro" id="IPR036770">
    <property type="entry name" value="Ankyrin_rpt-contain_sf"/>
</dbReference>
<dbReference type="NCBIfam" id="TIGR03814">
    <property type="entry name" value="Gln_ase"/>
    <property type="match status" value="1"/>
</dbReference>
<comment type="subunit">
    <text evidence="2">Homotetramer.</text>
</comment>
<keyword evidence="6" id="KW-1133">Transmembrane helix</keyword>
<evidence type="ECO:0000256" key="2">
    <source>
        <dbReference type="ARBA" id="ARBA00011881"/>
    </source>
</evidence>
<dbReference type="Gene3D" id="1.25.40.20">
    <property type="entry name" value="Ankyrin repeat-containing domain"/>
    <property type="match status" value="1"/>
</dbReference>
<dbReference type="GO" id="GO:0006537">
    <property type="term" value="P:glutamate biosynthetic process"/>
    <property type="evidence" value="ECO:0007669"/>
    <property type="project" value="TreeGrafter"/>
</dbReference>
<feature type="transmembrane region" description="Helical" evidence="6">
    <location>
        <begin position="648"/>
        <end position="677"/>
    </location>
</feature>
<evidence type="ECO:0000256" key="1">
    <source>
        <dbReference type="ARBA" id="ARBA00011076"/>
    </source>
</evidence>
<evidence type="ECO:0000256" key="6">
    <source>
        <dbReference type="SAM" id="Phobius"/>
    </source>
</evidence>
<dbReference type="EMBL" id="JADGJW010000263">
    <property type="protein sequence ID" value="KAJ3220922.1"/>
    <property type="molecule type" value="Genomic_DNA"/>
</dbReference>
<keyword evidence="6" id="KW-0472">Membrane</keyword>
<dbReference type="SUPFAM" id="SSF56601">
    <property type="entry name" value="beta-lactamase/transpeptidase-like"/>
    <property type="match status" value="1"/>
</dbReference>
<evidence type="ECO:0000256" key="3">
    <source>
        <dbReference type="ARBA" id="ARBA00012918"/>
    </source>
</evidence>
<dbReference type="Gene3D" id="3.40.710.10">
    <property type="entry name" value="DD-peptidase/beta-lactamase superfamily"/>
    <property type="match status" value="1"/>
</dbReference>
<dbReference type="InterPro" id="IPR012338">
    <property type="entry name" value="Beta-lactam/transpept-like"/>
</dbReference>
<accession>A0AAD5XZZ1</accession>
<dbReference type="GO" id="GO:0006543">
    <property type="term" value="P:L-glutamine catabolic process"/>
    <property type="evidence" value="ECO:0007669"/>
    <property type="project" value="TreeGrafter"/>
</dbReference>
<organism evidence="7 8">
    <name type="scientific">Clydaea vesicula</name>
    <dbReference type="NCBI Taxonomy" id="447962"/>
    <lineage>
        <taxon>Eukaryota</taxon>
        <taxon>Fungi</taxon>
        <taxon>Fungi incertae sedis</taxon>
        <taxon>Chytridiomycota</taxon>
        <taxon>Chytridiomycota incertae sedis</taxon>
        <taxon>Chytridiomycetes</taxon>
        <taxon>Lobulomycetales</taxon>
        <taxon>Lobulomycetaceae</taxon>
        <taxon>Clydaea</taxon>
    </lineage>
</organism>
<dbReference type="HAMAP" id="MF_00313">
    <property type="entry name" value="Glutaminase"/>
    <property type="match status" value="1"/>
</dbReference>
<name>A0AAD5XZZ1_9FUNG</name>
<dbReference type="AlphaFoldDB" id="A0AAD5XZZ1"/>
<dbReference type="Proteomes" id="UP001211065">
    <property type="component" value="Unassembled WGS sequence"/>
</dbReference>
<dbReference type="PANTHER" id="PTHR12544">
    <property type="entry name" value="GLUTAMINASE"/>
    <property type="match status" value="1"/>
</dbReference>
<dbReference type="SUPFAM" id="SSF103473">
    <property type="entry name" value="MFS general substrate transporter"/>
    <property type="match status" value="1"/>
</dbReference>
<sequence length="678" mass="76732">MDKCSFSHELETCDVAEKYSVCYNFFKSHLKNDQNLCNLHEFAIVLEKWGFLKDDPRFQKLYKELMKNDHQYKTVDFKEWLSILTKSQVFVILTKAFSLKLVVQDFENFTSEIIKIFEECKKETNLGGANASYIPQLSKVDPNLFGLSICTLDGQRFLLGDFEKSFSIQSCIKPLIYCMALEENGEQFIKNHIGREPSGVAFNSLTLNRENLPHNPMINSGAIMSCSLIKRNLCTSERFEHINQILRKLSGDKQWGFNNAIFLSEKETADNNFCLGYMMRKNHCFPEKTNLMDVLDLYFMCCSIETDCNKLAIVGATLANGGVCPLTGEQIFSRETTRDCISLMYSCGMYDYSGEWAFTIGIPAKSSVSGGIYTVIPNFGSISLFSPAINDTGNSVKGVQFFKKFIQKFTLHNFDKCDGLLTLGDQRINPFKNQVVSEREMKVAAFYAASEGDLFELKRLLTLLPINPAKVVDYDKRTLLHVAATEGHILVCKYLLKHHNCDMHVLDKWGGSPESNAKRFEHNEIVELFKNWKNNNFQAVESEFSSSPTINKTFSFSEKMKKSYSQQELQANNAVNFKLPDIGYKVTDLHIDVDNRRALAISFYNAIGTSRVFSGIFAKVFGRLNTYVLDTFVAGTLILTLLSLSESFIILIIFTILYGLLGGGIESLLAVVILDILA</sequence>
<dbReference type="InterPro" id="IPR015868">
    <property type="entry name" value="Glutaminase"/>
</dbReference>
<evidence type="ECO:0000313" key="8">
    <source>
        <dbReference type="Proteomes" id="UP001211065"/>
    </source>
</evidence>
<proteinExistence type="inferred from homology"/>
<keyword evidence="8" id="KW-1185">Reference proteome</keyword>
<protein>
    <recommendedName>
        <fullName evidence="3">glutaminase</fullName>
        <ecNumber evidence="3">3.5.1.2</ecNumber>
    </recommendedName>
</protein>
<dbReference type="GO" id="GO:0004359">
    <property type="term" value="F:glutaminase activity"/>
    <property type="evidence" value="ECO:0007669"/>
    <property type="project" value="UniProtKB-EC"/>
</dbReference>
<keyword evidence="4" id="KW-0378">Hydrolase</keyword>
<reference evidence="7" key="1">
    <citation type="submission" date="2020-05" db="EMBL/GenBank/DDBJ databases">
        <title>Phylogenomic resolution of chytrid fungi.</title>
        <authorList>
            <person name="Stajich J.E."/>
            <person name="Amses K."/>
            <person name="Simmons R."/>
            <person name="Seto K."/>
            <person name="Myers J."/>
            <person name="Bonds A."/>
            <person name="Quandt C.A."/>
            <person name="Barry K."/>
            <person name="Liu P."/>
            <person name="Grigoriev I."/>
            <person name="Longcore J.E."/>
            <person name="James T.Y."/>
        </authorList>
    </citation>
    <scope>NUCLEOTIDE SEQUENCE</scope>
    <source>
        <strain evidence="7">JEL0476</strain>
    </source>
</reference>
<evidence type="ECO:0000256" key="4">
    <source>
        <dbReference type="ARBA" id="ARBA00022801"/>
    </source>
</evidence>
<dbReference type="FunFam" id="3.40.710.10:FF:000005">
    <property type="entry name" value="Glutaminase"/>
    <property type="match status" value="1"/>
</dbReference>
<dbReference type="Pfam" id="PF04960">
    <property type="entry name" value="Glutaminase"/>
    <property type="match status" value="1"/>
</dbReference>
<dbReference type="Pfam" id="PF12796">
    <property type="entry name" value="Ank_2"/>
    <property type="match status" value="1"/>
</dbReference>
<evidence type="ECO:0000256" key="5">
    <source>
        <dbReference type="ARBA" id="ARBA00049534"/>
    </source>
</evidence>
<comment type="catalytic activity">
    <reaction evidence="5">
        <text>L-glutamine + H2O = L-glutamate + NH4(+)</text>
        <dbReference type="Rhea" id="RHEA:15889"/>
        <dbReference type="ChEBI" id="CHEBI:15377"/>
        <dbReference type="ChEBI" id="CHEBI:28938"/>
        <dbReference type="ChEBI" id="CHEBI:29985"/>
        <dbReference type="ChEBI" id="CHEBI:58359"/>
        <dbReference type="EC" id="3.5.1.2"/>
    </reaction>
</comment>
<feature type="transmembrane region" description="Helical" evidence="6">
    <location>
        <begin position="624"/>
        <end position="642"/>
    </location>
</feature>
<comment type="caution">
    <text evidence="7">The sequence shown here is derived from an EMBL/GenBank/DDBJ whole genome shotgun (WGS) entry which is preliminary data.</text>
</comment>
<dbReference type="SUPFAM" id="SSF48403">
    <property type="entry name" value="Ankyrin repeat"/>
    <property type="match status" value="1"/>
</dbReference>
<dbReference type="InterPro" id="IPR002110">
    <property type="entry name" value="Ankyrin_rpt"/>
</dbReference>
<comment type="similarity">
    <text evidence="1">Belongs to the glutaminase family.</text>
</comment>
<dbReference type="EC" id="3.5.1.2" evidence="3"/>
<dbReference type="InterPro" id="IPR036259">
    <property type="entry name" value="MFS_trans_sf"/>
</dbReference>
<dbReference type="PANTHER" id="PTHR12544:SF29">
    <property type="entry name" value="GLUTAMINASE"/>
    <property type="match status" value="1"/>
</dbReference>
<keyword evidence="6" id="KW-0812">Transmembrane</keyword>
<evidence type="ECO:0000313" key="7">
    <source>
        <dbReference type="EMBL" id="KAJ3220922.1"/>
    </source>
</evidence>